<dbReference type="Proteomes" id="UP000198346">
    <property type="component" value="Unassembled WGS sequence"/>
</dbReference>
<feature type="domain" description="Thioesterase" evidence="2">
    <location>
        <begin position="58"/>
        <end position="132"/>
    </location>
</feature>
<evidence type="ECO:0000313" key="3">
    <source>
        <dbReference type="EMBL" id="SNT74235.1"/>
    </source>
</evidence>
<accession>A0A239PVF4</accession>
<dbReference type="SUPFAM" id="SSF54637">
    <property type="entry name" value="Thioesterase/thiol ester dehydrase-isomerase"/>
    <property type="match status" value="1"/>
</dbReference>
<sequence>MSGPQANRTRADALARRIAAHLHAQEGTSRAWDLVLEDAGEGWARASLRLRADMLNGHGLAHGGVIFALADTAFAWACNSRNVKTVAQAASISFLSPGRAGEKLTAEAREEAGEGRAGVYVVRVTGEDGRRVAVFQGLSRAVGGPVIDNAETNEDEHE</sequence>
<protein>
    <submittedName>
        <fullName evidence="3">Acyl-CoA thioesterase</fullName>
    </submittedName>
</protein>
<dbReference type="InterPro" id="IPR011973">
    <property type="entry name" value="PaaD"/>
</dbReference>
<dbReference type="NCBIfam" id="TIGR00369">
    <property type="entry name" value="unchar_dom_1"/>
    <property type="match status" value="1"/>
</dbReference>
<dbReference type="NCBIfam" id="TIGR02286">
    <property type="entry name" value="PaaD"/>
    <property type="match status" value="1"/>
</dbReference>
<keyword evidence="1" id="KW-0378">Hydrolase</keyword>
<organism evidence="3 4">
    <name type="scientific">Amphiplicatus metriothermophilus</name>
    <dbReference type="NCBI Taxonomy" id="1519374"/>
    <lineage>
        <taxon>Bacteria</taxon>
        <taxon>Pseudomonadati</taxon>
        <taxon>Pseudomonadota</taxon>
        <taxon>Alphaproteobacteria</taxon>
        <taxon>Parvularculales</taxon>
        <taxon>Parvularculaceae</taxon>
        <taxon>Amphiplicatus</taxon>
    </lineage>
</organism>
<evidence type="ECO:0000259" key="2">
    <source>
        <dbReference type="Pfam" id="PF03061"/>
    </source>
</evidence>
<dbReference type="AlphaFoldDB" id="A0A239PVF4"/>
<proteinExistence type="predicted"/>
<gene>
    <name evidence="3" type="ORF">SAMN06297382_2146</name>
</gene>
<dbReference type="RefSeq" id="WP_089412604.1">
    <property type="nucleotide sequence ID" value="NZ_FZQA01000004.1"/>
</dbReference>
<keyword evidence="4" id="KW-1185">Reference proteome</keyword>
<dbReference type="InterPro" id="IPR029069">
    <property type="entry name" value="HotDog_dom_sf"/>
</dbReference>
<dbReference type="InterPro" id="IPR003736">
    <property type="entry name" value="PAAI_dom"/>
</dbReference>
<dbReference type="Gene3D" id="3.10.129.10">
    <property type="entry name" value="Hotdog Thioesterase"/>
    <property type="match status" value="1"/>
</dbReference>
<dbReference type="PANTHER" id="PTHR42856">
    <property type="entry name" value="ACYL-COENZYME A THIOESTERASE PAAI"/>
    <property type="match status" value="1"/>
</dbReference>
<dbReference type="PANTHER" id="PTHR42856:SF1">
    <property type="entry name" value="ACYL-COENZYME A THIOESTERASE PAAI"/>
    <property type="match status" value="1"/>
</dbReference>
<reference evidence="3 4" key="1">
    <citation type="submission" date="2017-07" db="EMBL/GenBank/DDBJ databases">
        <authorList>
            <person name="Sun Z.S."/>
            <person name="Albrecht U."/>
            <person name="Echele G."/>
            <person name="Lee C.C."/>
        </authorList>
    </citation>
    <scope>NUCLEOTIDE SEQUENCE [LARGE SCALE GENOMIC DNA]</scope>
    <source>
        <strain evidence="3 4">CGMCC 1.12710</strain>
    </source>
</reference>
<dbReference type="CDD" id="cd03443">
    <property type="entry name" value="PaaI_thioesterase"/>
    <property type="match status" value="1"/>
</dbReference>
<dbReference type="Pfam" id="PF03061">
    <property type="entry name" value="4HBT"/>
    <property type="match status" value="1"/>
</dbReference>
<dbReference type="OrthoDB" id="32575at2"/>
<dbReference type="InterPro" id="IPR052723">
    <property type="entry name" value="Acyl-CoA_thioesterase_PaaI"/>
</dbReference>
<name>A0A239PVF4_9PROT</name>
<dbReference type="GO" id="GO:0016289">
    <property type="term" value="F:acyl-CoA hydrolase activity"/>
    <property type="evidence" value="ECO:0007669"/>
    <property type="project" value="UniProtKB-ARBA"/>
</dbReference>
<dbReference type="InterPro" id="IPR006683">
    <property type="entry name" value="Thioestr_dom"/>
</dbReference>
<dbReference type="EMBL" id="FZQA01000004">
    <property type="protein sequence ID" value="SNT74235.1"/>
    <property type="molecule type" value="Genomic_DNA"/>
</dbReference>
<evidence type="ECO:0000313" key="4">
    <source>
        <dbReference type="Proteomes" id="UP000198346"/>
    </source>
</evidence>
<evidence type="ECO:0000256" key="1">
    <source>
        <dbReference type="ARBA" id="ARBA00022801"/>
    </source>
</evidence>